<evidence type="ECO:0000313" key="2">
    <source>
        <dbReference type="EMBL" id="CCH00849.1"/>
    </source>
</evidence>
<dbReference type="Proteomes" id="UP000011058">
    <property type="component" value="Chromosome"/>
</dbReference>
<dbReference type="EMBL" id="HE796683">
    <property type="protein sequence ID" value="CCH00849.1"/>
    <property type="molecule type" value="Genomic_DNA"/>
</dbReference>
<dbReference type="KEGG" id="fae:FAES_2840"/>
<evidence type="ECO:0000256" key="1">
    <source>
        <dbReference type="SAM" id="SignalP"/>
    </source>
</evidence>
<dbReference type="AlphaFoldDB" id="I0K9P6"/>
<evidence type="ECO:0008006" key="4">
    <source>
        <dbReference type="Google" id="ProtNLM"/>
    </source>
</evidence>
<dbReference type="PATRIC" id="fig|1166018.3.peg.4608"/>
<sequence>MKSLVLTRLSVAIAMLVWAGFGSRVEAQPGPNPVRVSETYELANIILALTDYGKTDPWEVAQHSAYYKDVRAHFDPYAHHPLLTAVNYSREKWESYLSFRTDAYAFTFDANSRLVRAIDFHANKEFNPFEEQLNLIEDFVRTTGFRQFYRAHLPYYQRLATAYLASQRYDEMRHFLENEFGKRSELTAYAIVFSPLVGRMNCHRTVAGVGTDFITLPDFLLDGRAVNKATRAEIASSTHMLFTELDHAFVNPATAQHQALLAANFTASRWDMSSGYGRDSVGVFNEYMTWAVYDLYVQTYFPDVAATVSQDWALQNATRGFFASSAFNHELTRLYKARRPGQRLNDLYPAFIRRLGALTSSLSQPTITHCNLDKQTIADTVATLIIRFSEPMMADTSLNLVRAVEQAGKVVRQERVALTPATSDLRWTNDGTMLQVQVRLVANAINHLVLNYPWRTRTAFRSRNGVDLKPYSRISTRVSAGN</sequence>
<accession>I0K9P6</accession>
<evidence type="ECO:0000313" key="3">
    <source>
        <dbReference type="Proteomes" id="UP000011058"/>
    </source>
</evidence>
<keyword evidence="1" id="KW-0732">Signal</keyword>
<dbReference type="OrthoDB" id="6395228at2"/>
<keyword evidence="3" id="KW-1185">Reference proteome</keyword>
<reference evidence="2 3" key="1">
    <citation type="journal article" date="2012" name="J. Bacteriol.">
        <title>Genome Sequence of Fibrella aestuarina BUZ 2T, a Filamentous Marine Bacterium.</title>
        <authorList>
            <person name="Filippini M."/>
            <person name="Qi W."/>
            <person name="Blom J."/>
            <person name="Goesmann A."/>
            <person name="Smits T.H."/>
            <person name="Bagheri H.C."/>
        </authorList>
    </citation>
    <scope>NUCLEOTIDE SEQUENCE [LARGE SCALE GENOMIC DNA]</scope>
    <source>
        <strain evidence="3">BUZ 2T</strain>
    </source>
</reference>
<feature type="chain" id="PRO_5003631216" description="DUF4932 domain-containing protein" evidence="1">
    <location>
        <begin position="20"/>
        <end position="482"/>
    </location>
</feature>
<dbReference type="STRING" id="1166018.FAES_2840"/>
<name>I0K9P6_9BACT</name>
<gene>
    <name evidence="2" type="ORF">FAES_2840</name>
</gene>
<organism evidence="2 3">
    <name type="scientific">Fibrella aestuarina BUZ 2</name>
    <dbReference type="NCBI Taxonomy" id="1166018"/>
    <lineage>
        <taxon>Bacteria</taxon>
        <taxon>Pseudomonadati</taxon>
        <taxon>Bacteroidota</taxon>
        <taxon>Cytophagia</taxon>
        <taxon>Cytophagales</taxon>
        <taxon>Spirosomataceae</taxon>
        <taxon>Fibrella</taxon>
    </lineage>
</organism>
<protein>
    <recommendedName>
        <fullName evidence="4">DUF4932 domain-containing protein</fullName>
    </recommendedName>
</protein>
<feature type="signal peptide" evidence="1">
    <location>
        <begin position="1"/>
        <end position="19"/>
    </location>
</feature>
<dbReference type="RefSeq" id="WP_015331948.1">
    <property type="nucleotide sequence ID" value="NC_020054.1"/>
</dbReference>
<proteinExistence type="predicted"/>
<dbReference type="eggNOG" id="ENOG502ZC5W">
    <property type="taxonomic scope" value="Bacteria"/>
</dbReference>
<dbReference type="HOGENOM" id="CLU_598127_0_0_10"/>